<keyword evidence="5" id="KW-0808">Transferase</keyword>
<reference evidence="12 13" key="1">
    <citation type="journal article" date="2000" name="Nature">
        <title>Sequence and analysis of chromosome 3 of the plant Arabidopsis thaliana.</title>
        <authorList>
            <consortium name="European Union Chromosome 3 Arabidopsis Sequencing Consortium"/>
            <consortium name="Institute for Genomic Research"/>
            <consortium name="Kazusa DNA Research Institute"/>
            <person name="Salanoubat M."/>
            <person name="Lemcke K."/>
            <person name="Rieger M."/>
            <person name="Ansorge W."/>
            <person name="Unseld M."/>
            <person name="Fartmann B."/>
            <person name="Valle G."/>
            <person name="Blocker H."/>
            <person name="Perez-Alonso M."/>
            <person name="Obermaier B."/>
            <person name="Delseny M."/>
            <person name="Boutry M."/>
            <person name="Grivell L.A."/>
            <person name="Mache R."/>
            <person name="Puigdomenech P."/>
            <person name="De Simone V."/>
            <person name="Choisne N."/>
            <person name="Artiguenave F."/>
            <person name="Robert C."/>
            <person name="Brottier P."/>
            <person name="Wincker P."/>
            <person name="Cattolico L."/>
            <person name="Weissenbach J."/>
            <person name="Saurin W."/>
            <person name="Quetier F."/>
            <person name="Schafer M."/>
            <person name="Muller-Auer S."/>
            <person name="Gabel C."/>
            <person name="Fuchs M."/>
            <person name="Benes V."/>
            <person name="Wurmbach E."/>
            <person name="Drzonek H."/>
            <person name="Erfle H."/>
            <person name="Jordan N."/>
            <person name="Bangert S."/>
            <person name="Wiedelmann R."/>
            <person name="Kranz H."/>
            <person name="Voss H."/>
            <person name="Holland R."/>
            <person name="Brandt P."/>
            <person name="Nyakatura G."/>
            <person name="Vezzi A."/>
            <person name="D'Angelo M."/>
            <person name="Pallavicini A."/>
            <person name="Toppo S."/>
            <person name="Simionati B."/>
            <person name="Conrad A."/>
            <person name="Hornischer K."/>
            <person name="Kauer G."/>
            <person name="Lohnert T.H."/>
            <person name="Nordsiek G."/>
            <person name="Reichelt J."/>
            <person name="Scharfe M."/>
            <person name="Schon O."/>
            <person name="Bargues M."/>
            <person name="Terol J."/>
            <person name="Climent J."/>
            <person name="Navarro P."/>
            <person name="Collado C."/>
            <person name="Perez-Perez A."/>
            <person name="Ottenwalder B."/>
            <person name="Duchemin D."/>
            <person name="Cooke R."/>
            <person name="Laudie M."/>
            <person name="Berger-Llauro C."/>
            <person name="Purnelle B."/>
            <person name="Masuy D."/>
            <person name="de Haan M."/>
            <person name="Maarse A.C."/>
            <person name="Alcaraz J.P."/>
            <person name="Cottet A."/>
            <person name="Casacuberta E."/>
            <person name="Monfort A."/>
            <person name="Argiriou A."/>
            <person name="flores M."/>
            <person name="Liguori R."/>
            <person name="Vitale D."/>
            <person name="Mannhaupt G."/>
            <person name="Haase D."/>
            <person name="Schoof H."/>
            <person name="Rudd S."/>
            <person name="Zaccaria P."/>
            <person name="Mewes H.W."/>
            <person name="Mayer K.F."/>
            <person name="Kaul S."/>
            <person name="Town C.D."/>
            <person name="Koo H.L."/>
            <person name="Tallon L.J."/>
            <person name="Jenkins J."/>
            <person name="Rooney T."/>
            <person name="Rizzo M."/>
            <person name="Walts A."/>
            <person name="Utterback T."/>
            <person name="Fujii C.Y."/>
            <person name="Shea T.P."/>
            <person name="Creasy T.H."/>
            <person name="Haas B."/>
            <person name="Maiti R."/>
            <person name="Wu D."/>
            <person name="Peterson J."/>
            <person name="Van Aken S."/>
            <person name="Pai G."/>
            <person name="Militscher J."/>
            <person name="Sellers P."/>
            <person name="Gill J.E."/>
            <person name="Feldblyum T.V."/>
            <person name="Preuss D."/>
            <person name="Lin X."/>
            <person name="Nierman W.C."/>
            <person name="Salzberg S.L."/>
            <person name="White O."/>
            <person name="Venter J.C."/>
            <person name="Fraser C.M."/>
            <person name="Kaneko T."/>
            <person name="Nakamura Y."/>
            <person name="Sato S."/>
            <person name="Kato T."/>
            <person name="Asamizu E."/>
            <person name="Sasamoto S."/>
            <person name="Kimura T."/>
            <person name="Idesawa K."/>
            <person name="Kawashima K."/>
            <person name="Kishida Y."/>
            <person name="Kiyokawa C."/>
            <person name="Kohara M."/>
            <person name="Matsumoto M."/>
            <person name="Matsuno A."/>
            <person name="Muraki A."/>
            <person name="Nakayama S."/>
            <person name="Nakazaki N."/>
            <person name="Shinpo S."/>
            <person name="Takeuchi C."/>
            <person name="Wada T."/>
            <person name="Watanabe A."/>
            <person name="Yamada M."/>
            <person name="Yasuda M."/>
            <person name="Tabata S."/>
        </authorList>
    </citation>
    <scope>NUCLEOTIDE SEQUENCE [LARGE SCALE GENOMIC DNA]</scope>
    <source>
        <strain evidence="13">cv. Columbia</strain>
    </source>
</reference>
<dbReference type="InterPro" id="IPR029489">
    <property type="entry name" value="OGT/SEC/SPY_C"/>
</dbReference>
<keyword evidence="13" id="KW-1185">Reference proteome</keyword>
<accession>F4J7C7</accession>
<dbReference type="GO" id="GO:0097363">
    <property type="term" value="F:protein O-acetylglucosaminyltransferase activity"/>
    <property type="evidence" value="ECO:0007669"/>
    <property type="project" value="UniProtKB-EC"/>
</dbReference>
<dbReference type="Pfam" id="PF13181">
    <property type="entry name" value="TPR_8"/>
    <property type="match status" value="1"/>
</dbReference>
<dbReference type="Proteomes" id="UP000006548">
    <property type="component" value="Chromosome 3"/>
</dbReference>
<keyword evidence="4" id="KW-0328">Glycosyltransferase</keyword>
<evidence type="ECO:0000259" key="10">
    <source>
        <dbReference type="Pfam" id="PF13844"/>
    </source>
</evidence>
<dbReference type="ProteomicsDB" id="203865"/>
<feature type="compositionally biased region" description="Low complexity" evidence="9">
    <location>
        <begin position="19"/>
        <end position="37"/>
    </location>
</feature>
<dbReference type="FunFam" id="1.25.40.10:FF:002235">
    <property type="entry name" value="Probable UDP-N-acetylglucosamine--peptide N-acetylglucosaminyltransferase SPINDLY"/>
    <property type="match status" value="1"/>
</dbReference>
<evidence type="ECO:0000313" key="11">
    <source>
        <dbReference type="Araport" id="AT3G11540"/>
    </source>
</evidence>
<feature type="region of interest" description="Disordered" evidence="9">
    <location>
        <begin position="684"/>
        <end position="732"/>
    </location>
</feature>
<feature type="repeat" description="TPR" evidence="8">
    <location>
        <begin position="152"/>
        <end position="185"/>
    </location>
</feature>
<dbReference type="PROSITE" id="PS50293">
    <property type="entry name" value="TPR_REGION"/>
    <property type="match status" value="1"/>
</dbReference>
<feature type="compositionally biased region" description="Polar residues" evidence="9">
    <location>
        <begin position="695"/>
        <end position="707"/>
    </location>
</feature>
<evidence type="ECO:0000256" key="1">
    <source>
        <dbReference type="ARBA" id="ARBA00004922"/>
    </source>
</evidence>
<dbReference type="PROSITE" id="PS50005">
    <property type="entry name" value="TPR"/>
    <property type="match status" value="3"/>
</dbReference>
<dbReference type="Pfam" id="PF00515">
    <property type="entry name" value="TPR_1"/>
    <property type="match status" value="1"/>
</dbReference>
<dbReference type="PANTHER" id="PTHR44835:SF1">
    <property type="entry name" value="PROTEIN O-GLCNAC TRANSFERASE"/>
    <property type="match status" value="1"/>
</dbReference>
<evidence type="ECO:0000256" key="5">
    <source>
        <dbReference type="ARBA" id="ARBA00022679"/>
    </source>
</evidence>
<name>F4J7C7_ARATH</name>
<dbReference type="SMR" id="F4J7C7"/>
<dbReference type="ExpressionAtlas" id="F4J7C7">
    <property type="expression patterns" value="baseline and differential"/>
</dbReference>
<gene>
    <name evidence="12 14" type="primary">SPY</name>
    <name evidence="12" type="synonym">SPINDLY</name>
    <name evidence="11 12" type="ordered locus">At3g11540</name>
</gene>
<evidence type="ECO:0000256" key="8">
    <source>
        <dbReference type="PROSITE-ProRule" id="PRU00339"/>
    </source>
</evidence>
<feature type="domain" description="O-GlcNAc transferase C-terminal" evidence="10">
    <location>
        <begin position="286"/>
        <end position="451"/>
    </location>
</feature>
<evidence type="ECO:0007829" key="15">
    <source>
        <dbReference type="PeptideAtlas" id="F4J7C7"/>
    </source>
</evidence>
<evidence type="ECO:0007829" key="17">
    <source>
        <dbReference type="PubMed" id="18433157"/>
    </source>
</evidence>
<dbReference type="AlphaFoldDB" id="F4J7C7"/>
<dbReference type="iPTMnet" id="F4J7C7"/>
<dbReference type="Gene3D" id="1.25.40.10">
    <property type="entry name" value="Tetratricopeptide repeat domain"/>
    <property type="match status" value="3"/>
</dbReference>
<evidence type="ECO:0000256" key="6">
    <source>
        <dbReference type="ARBA" id="ARBA00022737"/>
    </source>
</evidence>
<evidence type="ECO:0000256" key="2">
    <source>
        <dbReference type="ARBA" id="ARBA00005386"/>
    </source>
</evidence>
<feature type="region of interest" description="Disordered" evidence="9">
    <location>
        <begin position="1"/>
        <end position="39"/>
    </location>
</feature>
<feature type="repeat" description="TPR" evidence="8">
    <location>
        <begin position="77"/>
        <end position="110"/>
    </location>
</feature>
<dbReference type="GeneID" id="820327"/>
<comment type="similarity">
    <text evidence="2">Belongs to the glycosyltransferase 41 family. O-GlcNAc transferase subfamily.</text>
</comment>
<reference evidence="17" key="2">
    <citation type="journal article" date="2008" name="J. Proteome Res.">
        <title>Site-specific phosphorylation profiling of Arabidopsis proteins by mass spectrometry and peptide chip analysis.</title>
        <authorList>
            <person name="de la Fuente van Bentem S."/>
            <person name="Anrather D."/>
            <person name="Dohnal I."/>
            <person name="Roitinger E."/>
            <person name="Csaszar E."/>
            <person name="Joore J."/>
            <person name="Buijnink J."/>
            <person name="Carreri A."/>
            <person name="Forzani C."/>
            <person name="Lorkovic Z.J."/>
            <person name="Barta A."/>
            <person name="Lecourieux D."/>
            <person name="Verhounig A."/>
            <person name="Jonak C."/>
            <person name="Hirt H."/>
        </authorList>
    </citation>
    <scope>IDENTIFICATION BY MASS SPECTROMETRY [LARGE SCALE ANALYSIS]</scope>
</reference>
<dbReference type="EMBL" id="CP002686">
    <property type="protein sequence ID" value="AEE75061.1"/>
    <property type="molecule type" value="Genomic_DNA"/>
</dbReference>
<proteinExistence type="evidence at protein level"/>
<dbReference type="Pfam" id="PF13432">
    <property type="entry name" value="TPR_16"/>
    <property type="match status" value="1"/>
</dbReference>
<evidence type="ECO:0000313" key="13">
    <source>
        <dbReference type="Proteomes" id="UP000006548"/>
    </source>
</evidence>
<feature type="compositionally biased region" description="Low complexity" evidence="9">
    <location>
        <begin position="712"/>
        <end position="725"/>
    </location>
</feature>
<feature type="domain" description="O-GlcNAc transferase C-terminal" evidence="10">
    <location>
        <begin position="468"/>
        <end position="644"/>
    </location>
</feature>
<evidence type="ECO:0000256" key="7">
    <source>
        <dbReference type="ARBA" id="ARBA00022803"/>
    </source>
</evidence>
<reference evidence="13" key="4">
    <citation type="journal article" date="2017" name="Plant J.">
        <title>Araport11: a complete reannotation of the Arabidopsis thaliana reference genome.</title>
        <authorList>
            <person name="Cheng C.Y."/>
            <person name="Krishnakumar V."/>
            <person name="Chan A.P."/>
            <person name="Thibaud-Nissen F."/>
            <person name="Schobel S."/>
            <person name="Town C.D."/>
        </authorList>
    </citation>
    <scope>GENOME REANNOTATION</scope>
    <source>
        <strain evidence="13">cv. Columbia</strain>
    </source>
</reference>
<dbReference type="InterPro" id="IPR051939">
    <property type="entry name" value="Glycosyltr_41/O-GlcNAc_trsf"/>
</dbReference>
<dbReference type="UniPathway" id="UPA00378"/>
<feature type="repeat" description="TPR" evidence="8">
    <location>
        <begin position="186"/>
        <end position="219"/>
    </location>
</feature>
<evidence type="ECO:0000256" key="4">
    <source>
        <dbReference type="ARBA" id="ARBA00022676"/>
    </source>
</evidence>
<evidence type="ECO:0000313" key="12">
    <source>
        <dbReference type="EMBL" id="AEE75061.1"/>
    </source>
</evidence>
<dbReference type="SUPFAM" id="SSF48452">
    <property type="entry name" value="TPR-like"/>
    <property type="match status" value="2"/>
</dbReference>
<evidence type="ECO:0000256" key="3">
    <source>
        <dbReference type="ARBA" id="ARBA00011970"/>
    </source>
</evidence>
<dbReference type="Pfam" id="PF13844">
    <property type="entry name" value="Glyco_transf_41"/>
    <property type="match status" value="2"/>
</dbReference>
<dbReference type="InterPro" id="IPR011990">
    <property type="entry name" value="TPR-like_helical_dom_sf"/>
</dbReference>
<dbReference type="RefSeq" id="NP_974286.1">
    <property type="nucleotide sequence ID" value="NM_202557.2"/>
</dbReference>
<sequence>MVGLEDDTERERSPVVENGFSNGSRSSSSSAGVLSPSRKVTQGNDTLSYANILRARNKFADALALYEAMLEKDSKNVEAHIGKGICLQTQNKGNLAFDCFSEAIRLDPHNACALTHCGILHKEEGRLVEAAESYQKALMADASYKPAAECLAIVLTDLGTSLKLAGNTQEGIQKYYEALKIDPHYAPAYYNLGVVYSEMMQYDNALSCYEKAALERPMYAEAYCNMDAGNITMAIDAYEECLKIDPDSRNAGQNRLLAMNYINEGLDDKLFEAHRDWGWRFTRLHPQYTSWDNLKDPERPITIGYISPDFFTHSVSYFIEAPLTHHDYTKYKVVVYSAVVKADAKTYRFRDKVLKKGGVWKDIYGIDEKKIASMVREDKIDILVELTGHTANNKLGTMACRPAPVQVTWIGYPNTTGLPTVDYRITDSLADPPDTKQKQVEELVRLPDCFLCYTPSPEAGPVCPTPALSNGFVTFGSFNNLAKITPKVLQVWARILCAVPNSRLVVKCKPFCCDSIRQRFLTTLEQLGLESKRVDLLPLILFNHDHMQAYSLMDISLDTFPYAGTTTTCESLYMGVPCVTMAGSVHAHNVGVSLLTKVGLGHLVAKNEDEYVQLSVDLASDVTALSKLRMSLRDLMAGSPVCNGPSFAVGLESAYRNMWKKYCKGEVPSLRRMEMLQKEVHDDPLISKDLGPSRVSVTGEATPSLKANGSAPVPSSLPTQSPQLSKRMDSTS</sequence>
<dbReference type="TAIR" id="AT3G11540">
    <property type="gene designation" value="SPY"/>
</dbReference>
<comment type="pathway">
    <text evidence="1">Protein modification; protein glycosylation.</text>
</comment>
<evidence type="ECO:0000256" key="9">
    <source>
        <dbReference type="SAM" id="MobiDB-lite"/>
    </source>
</evidence>
<keyword evidence="6" id="KW-0677">Repeat</keyword>
<keyword evidence="15 16" id="KW-1267">Proteomics identification</keyword>
<dbReference type="SMART" id="SM00028">
    <property type="entry name" value="TPR"/>
    <property type="match status" value="6"/>
</dbReference>
<dbReference type="Araport" id="AT3G11540"/>
<dbReference type="InterPro" id="IPR019734">
    <property type="entry name" value="TPR_rpt"/>
</dbReference>
<dbReference type="Gene3D" id="3.40.50.11380">
    <property type="match status" value="1"/>
</dbReference>
<dbReference type="PANTHER" id="PTHR44835">
    <property type="entry name" value="UDP-N-ACETYLGLUCOSAMINE--PEPTIDE N-ACETYLGLUCOSAMINYLTRANSFERASE SPINDLY-RELATED"/>
    <property type="match status" value="1"/>
</dbReference>
<dbReference type="Gene3D" id="3.40.50.2000">
    <property type="entry name" value="Glycogen Phosphorylase B"/>
    <property type="match status" value="1"/>
</dbReference>
<evidence type="ECO:0007829" key="16">
    <source>
        <dbReference type="ProteomicsDB" id="F4J7C7"/>
    </source>
</evidence>
<organism evidence="12 13">
    <name type="scientific">Arabidopsis thaliana</name>
    <name type="common">Mouse-ear cress</name>
    <dbReference type="NCBI Taxonomy" id="3702"/>
    <lineage>
        <taxon>Eukaryota</taxon>
        <taxon>Viridiplantae</taxon>
        <taxon>Streptophyta</taxon>
        <taxon>Embryophyta</taxon>
        <taxon>Tracheophyta</taxon>
        <taxon>Spermatophyta</taxon>
        <taxon>Magnoliopsida</taxon>
        <taxon>eudicotyledons</taxon>
        <taxon>Gunneridae</taxon>
        <taxon>Pentapetalae</taxon>
        <taxon>rosids</taxon>
        <taxon>malvids</taxon>
        <taxon>Brassicales</taxon>
        <taxon>Brassicaceae</taxon>
        <taxon>Camelineae</taxon>
        <taxon>Arabidopsis</taxon>
    </lineage>
</organism>
<evidence type="ECO:0007829" key="18">
    <source>
        <dbReference type="PubMed" id="19376835"/>
    </source>
</evidence>
<keyword evidence="7 8" id="KW-0802">TPR repeat</keyword>
<reference evidence="18" key="3">
    <citation type="journal article" date="2009" name="Plant Physiol.">
        <title>Large-scale Arabidopsis phosphoproteome profiling reveals novel chloroplast kinase substrates and phosphorylation networks.</title>
        <authorList>
            <person name="Reiland S."/>
            <person name="Messerli G."/>
            <person name="Baerenfaller K."/>
            <person name="Gerrits B."/>
            <person name="Endler A."/>
            <person name="Grossmann J."/>
            <person name="Gruissem W."/>
            <person name="Baginsky S."/>
        </authorList>
    </citation>
    <scope>IDENTIFICATION BY MASS SPECTROMETRY [LARGE SCALE ANALYSIS]</scope>
</reference>
<dbReference type="EC" id="2.4.1.255" evidence="3"/>
<protein>
    <recommendedName>
        <fullName evidence="3">protein O-GlcNAc transferase</fullName>
        <ecNumber evidence="3">2.4.1.255</ecNumber>
    </recommendedName>
</protein>
<evidence type="ECO:0000313" key="14">
    <source>
        <dbReference type="TAIR" id="AT3G11540"/>
    </source>
</evidence>